<proteinExistence type="predicted"/>
<keyword evidence="2 6" id="KW-0479">Metal-binding</keyword>
<keyword evidence="9" id="KW-1185">Reference proteome</keyword>
<keyword evidence="5 6" id="KW-0482">Metalloprotease</keyword>
<dbReference type="OrthoDB" id="8455098at2"/>
<gene>
    <name evidence="8" type="ORF">AWU65_18475</name>
</gene>
<feature type="binding site" evidence="6">
    <location>
        <position position="155"/>
    </location>
    <ligand>
        <name>Zn(2+)</name>
        <dbReference type="ChEBI" id="CHEBI:29105"/>
        <note>catalytic</note>
    </ligand>
</feature>
<evidence type="ECO:0000256" key="1">
    <source>
        <dbReference type="ARBA" id="ARBA00022670"/>
    </source>
</evidence>
<dbReference type="PRINTS" id="PR00480">
    <property type="entry name" value="ASTACIN"/>
</dbReference>
<protein>
    <recommendedName>
        <fullName evidence="7">Peptidase M12A domain-containing protein</fullName>
    </recommendedName>
</protein>
<dbReference type="GeneID" id="97556769"/>
<dbReference type="SMART" id="SM00235">
    <property type="entry name" value="ZnMc"/>
    <property type="match status" value="1"/>
</dbReference>
<dbReference type="InterPro" id="IPR001506">
    <property type="entry name" value="Peptidase_M12A"/>
</dbReference>
<dbReference type="PROSITE" id="PS51864">
    <property type="entry name" value="ASTACIN"/>
    <property type="match status" value="1"/>
</dbReference>
<dbReference type="EMBL" id="LWMH01000001">
    <property type="protein sequence ID" value="KZS47766.1"/>
    <property type="molecule type" value="Genomic_DNA"/>
</dbReference>
<dbReference type="InterPro" id="IPR034035">
    <property type="entry name" value="Astacin-like_dom"/>
</dbReference>
<dbReference type="PANTHER" id="PTHR10127">
    <property type="entry name" value="DISCOIDIN, CUB, EGF, LAMININ , AND ZINC METALLOPROTEASE DOMAIN CONTAINING"/>
    <property type="match status" value="1"/>
</dbReference>
<dbReference type="AlphaFoldDB" id="A0A163L2Z4"/>
<evidence type="ECO:0000256" key="4">
    <source>
        <dbReference type="ARBA" id="ARBA00022833"/>
    </source>
</evidence>
<comment type="caution">
    <text evidence="6">Lacks conserved residue(s) required for the propagation of feature annotation.</text>
</comment>
<dbReference type="SUPFAM" id="SSF55486">
    <property type="entry name" value="Metalloproteases ('zincins'), catalytic domain"/>
    <property type="match status" value="1"/>
</dbReference>
<reference evidence="8" key="1">
    <citation type="journal article" date="2016" name="Genome Announc.">
        <title>Draft genomes of two strains of Paenibacillus glucanolyticus with capability to degrade lignocellulose.</title>
        <authorList>
            <person name="Mathews S.L."/>
            <person name="Pawlak J."/>
            <person name="Grunden A.M."/>
        </authorList>
    </citation>
    <scope>NUCLEOTIDE SEQUENCE [LARGE SCALE GENOMIC DNA]</scope>
    <source>
        <strain evidence="8">SLM1</strain>
    </source>
</reference>
<organism evidence="8 9">
    <name type="scientific">Paenibacillus glucanolyticus</name>
    <dbReference type="NCBI Taxonomy" id="59843"/>
    <lineage>
        <taxon>Bacteria</taxon>
        <taxon>Bacillati</taxon>
        <taxon>Bacillota</taxon>
        <taxon>Bacilli</taxon>
        <taxon>Bacillales</taxon>
        <taxon>Paenibacillaceae</taxon>
        <taxon>Paenibacillus</taxon>
    </lineage>
</organism>
<dbReference type="Proteomes" id="UP000076796">
    <property type="component" value="Unassembled WGS sequence"/>
</dbReference>
<evidence type="ECO:0000256" key="2">
    <source>
        <dbReference type="ARBA" id="ARBA00022723"/>
    </source>
</evidence>
<evidence type="ECO:0000313" key="9">
    <source>
        <dbReference type="Proteomes" id="UP000076796"/>
    </source>
</evidence>
<dbReference type="InterPro" id="IPR024079">
    <property type="entry name" value="MetalloPept_cat_dom_sf"/>
</dbReference>
<dbReference type="GO" id="GO:0008270">
    <property type="term" value="F:zinc ion binding"/>
    <property type="evidence" value="ECO:0007669"/>
    <property type="project" value="UniProtKB-UniRule"/>
</dbReference>
<dbReference type="CDD" id="cd04280">
    <property type="entry name" value="ZnMc_astacin_like"/>
    <property type="match status" value="1"/>
</dbReference>
<evidence type="ECO:0000313" key="8">
    <source>
        <dbReference type="EMBL" id="KZS47766.1"/>
    </source>
</evidence>
<dbReference type="Gene3D" id="3.40.390.10">
    <property type="entry name" value="Collagenase (Catalytic Domain)"/>
    <property type="match status" value="1"/>
</dbReference>
<dbReference type="GO" id="GO:0004222">
    <property type="term" value="F:metalloendopeptidase activity"/>
    <property type="evidence" value="ECO:0007669"/>
    <property type="project" value="UniProtKB-UniRule"/>
</dbReference>
<dbReference type="InterPro" id="IPR006026">
    <property type="entry name" value="Peptidase_Metallo"/>
</dbReference>
<dbReference type="Pfam" id="PF01400">
    <property type="entry name" value="Astacin"/>
    <property type="match status" value="1"/>
</dbReference>
<feature type="active site" evidence="6">
    <location>
        <position position="156"/>
    </location>
</feature>
<accession>A0A163L2Z4</accession>
<evidence type="ECO:0000256" key="6">
    <source>
        <dbReference type="PROSITE-ProRule" id="PRU01211"/>
    </source>
</evidence>
<dbReference type="RefSeq" id="WP_082834318.1">
    <property type="nucleotide sequence ID" value="NZ_CP147845.1"/>
</dbReference>
<comment type="cofactor">
    <cofactor evidence="6">
        <name>Zn(2+)</name>
        <dbReference type="ChEBI" id="CHEBI:29105"/>
    </cofactor>
    <text evidence="6">Binds 1 zinc ion per subunit.</text>
</comment>
<keyword evidence="3 6" id="KW-0378">Hydrolase</keyword>
<sequence>MEQHFCEVYSEEIYNKMPLKGFIKLKDGSWREIAYHSIDGMVIIDGDIVLGEERKIISKDKMETEAIIFEPIRNVRWPNKTVYYEVDSALPNKDRITEAIKEWENKTSIRFVKRSNQPNYVYFIHSTGCSSHIGMIGGRQDIRLADNCSKGNVIHEMAHAIGLWHEQSREDRNSYVTIYYENIIEENKHNFDQHITDGEDVGLYDYGSLMHYPRNAFSKNGKDTIVPKDPDAIIGQRNGLSTKDIQALDHIYNALSVSVE</sequence>
<feature type="binding site" evidence="6">
    <location>
        <position position="159"/>
    </location>
    <ligand>
        <name>Zn(2+)</name>
        <dbReference type="ChEBI" id="CHEBI:29105"/>
        <note>catalytic</note>
    </ligand>
</feature>
<evidence type="ECO:0000256" key="3">
    <source>
        <dbReference type="ARBA" id="ARBA00022801"/>
    </source>
</evidence>
<comment type="caution">
    <text evidence="8">The sequence shown here is derived from an EMBL/GenBank/DDBJ whole genome shotgun (WGS) entry which is preliminary data.</text>
</comment>
<keyword evidence="4 6" id="KW-0862">Zinc</keyword>
<evidence type="ECO:0000259" key="7">
    <source>
        <dbReference type="PROSITE" id="PS51864"/>
    </source>
</evidence>
<feature type="binding site" evidence="6">
    <location>
        <position position="165"/>
    </location>
    <ligand>
        <name>Zn(2+)</name>
        <dbReference type="ChEBI" id="CHEBI:29105"/>
        <note>catalytic</note>
    </ligand>
</feature>
<dbReference type="GO" id="GO:0006508">
    <property type="term" value="P:proteolysis"/>
    <property type="evidence" value="ECO:0007669"/>
    <property type="project" value="UniProtKB-KW"/>
</dbReference>
<evidence type="ECO:0000256" key="5">
    <source>
        <dbReference type="ARBA" id="ARBA00023049"/>
    </source>
</evidence>
<name>A0A163L2Z4_9BACL</name>
<dbReference type="PANTHER" id="PTHR10127:SF780">
    <property type="entry name" value="METALLOENDOPEPTIDASE"/>
    <property type="match status" value="1"/>
</dbReference>
<feature type="domain" description="Peptidase M12A" evidence="7">
    <location>
        <begin position="65"/>
        <end position="256"/>
    </location>
</feature>
<keyword evidence="1 6" id="KW-0645">Protease</keyword>